<proteinExistence type="predicted"/>
<gene>
    <name evidence="1" type="ORF">MM415B06282_0006</name>
</gene>
<accession>A0A6M3LXT6</accession>
<evidence type="ECO:0000313" key="1">
    <source>
        <dbReference type="EMBL" id="QJA97408.1"/>
    </source>
</evidence>
<name>A0A6M3LXT6_9ZZZZ</name>
<dbReference type="EMBL" id="MT143491">
    <property type="protein sequence ID" value="QJA97408.1"/>
    <property type="molecule type" value="Genomic_DNA"/>
</dbReference>
<protein>
    <submittedName>
        <fullName evidence="1">Uncharacterized protein</fullName>
    </submittedName>
</protein>
<organism evidence="1">
    <name type="scientific">viral metagenome</name>
    <dbReference type="NCBI Taxonomy" id="1070528"/>
    <lineage>
        <taxon>unclassified sequences</taxon>
        <taxon>metagenomes</taxon>
        <taxon>organismal metagenomes</taxon>
    </lineage>
</organism>
<reference evidence="1" key="1">
    <citation type="submission" date="2020-03" db="EMBL/GenBank/DDBJ databases">
        <title>The deep terrestrial virosphere.</title>
        <authorList>
            <person name="Holmfeldt K."/>
            <person name="Nilsson E."/>
            <person name="Simone D."/>
            <person name="Lopez-Fernandez M."/>
            <person name="Wu X."/>
            <person name="de Brujin I."/>
            <person name="Lundin D."/>
            <person name="Andersson A."/>
            <person name="Bertilsson S."/>
            <person name="Dopson M."/>
        </authorList>
    </citation>
    <scope>NUCLEOTIDE SEQUENCE</scope>
    <source>
        <strain evidence="1">MM415B06282</strain>
    </source>
</reference>
<sequence>MPTQIEVLKMIEEDMRNDAINFDGRPFTGRAVGEYFGHQGAAIARLANIMKSILEKQNE</sequence>
<dbReference type="AlphaFoldDB" id="A0A6M3LXT6"/>